<protein>
    <recommendedName>
        <fullName evidence="10">Probable lipid II flippase MurJ</fullName>
    </recommendedName>
</protein>
<evidence type="ECO:0000256" key="5">
    <source>
        <dbReference type="ARBA" id="ARBA00022984"/>
    </source>
</evidence>
<dbReference type="Proteomes" id="UP001298424">
    <property type="component" value="Unassembled WGS sequence"/>
</dbReference>
<evidence type="ECO:0000256" key="4">
    <source>
        <dbReference type="ARBA" id="ARBA00022960"/>
    </source>
</evidence>
<name>A0ABS9NQJ2_9NEIS</name>
<keyword evidence="10" id="KW-0997">Cell inner membrane</keyword>
<dbReference type="PIRSF" id="PIRSF002869">
    <property type="entry name" value="MviN"/>
    <property type="match status" value="1"/>
</dbReference>
<organism evidence="12 13">
    <name type="scientific">Kingella pumchi</name>
    <dbReference type="NCBI Taxonomy" id="2779506"/>
    <lineage>
        <taxon>Bacteria</taxon>
        <taxon>Pseudomonadati</taxon>
        <taxon>Pseudomonadota</taxon>
        <taxon>Betaproteobacteria</taxon>
        <taxon>Neisseriales</taxon>
        <taxon>Neisseriaceae</taxon>
        <taxon>Kingella</taxon>
    </lineage>
</organism>
<dbReference type="Pfam" id="PF03023">
    <property type="entry name" value="MurJ"/>
    <property type="match status" value="1"/>
</dbReference>
<feature type="transmembrane region" description="Helical" evidence="10">
    <location>
        <begin position="31"/>
        <end position="47"/>
    </location>
</feature>
<dbReference type="HAMAP" id="MF_02078">
    <property type="entry name" value="MurJ_MviN"/>
    <property type="match status" value="1"/>
</dbReference>
<evidence type="ECO:0000256" key="3">
    <source>
        <dbReference type="ARBA" id="ARBA00022692"/>
    </source>
</evidence>
<evidence type="ECO:0000313" key="12">
    <source>
        <dbReference type="EMBL" id="MCG6505065.1"/>
    </source>
</evidence>
<dbReference type="PRINTS" id="PR01806">
    <property type="entry name" value="VIRFACTRMVIN"/>
</dbReference>
<feature type="transmembrane region" description="Helical" evidence="10">
    <location>
        <begin position="383"/>
        <end position="403"/>
    </location>
</feature>
<keyword evidence="7 10" id="KW-0472">Membrane</keyword>
<comment type="similarity">
    <text evidence="9 10 11">Belongs to the MurJ/MviN family.</text>
</comment>
<evidence type="ECO:0000256" key="8">
    <source>
        <dbReference type="ARBA" id="ARBA00060041"/>
    </source>
</evidence>
<dbReference type="EMBL" id="JAKOOW010000077">
    <property type="protein sequence ID" value="MCG6505065.1"/>
    <property type="molecule type" value="Genomic_DNA"/>
</dbReference>
<dbReference type="RefSeq" id="WP_238748636.1">
    <property type="nucleotide sequence ID" value="NZ_JAKOOW010000077.1"/>
</dbReference>
<feature type="transmembrane region" description="Helical" evidence="10">
    <location>
        <begin position="134"/>
        <end position="154"/>
    </location>
</feature>
<feature type="transmembrane region" description="Helical" evidence="10">
    <location>
        <begin position="91"/>
        <end position="114"/>
    </location>
</feature>
<sequence>MNLLAVLARLSSMTMFSRVLGFVRDAVVARIFGAGAAMDAFVVAFRLPNLLRRIFAEGAFSQAFVPILAEYRHNKSPEATQAFARHVAGMLLLALVLVTAVGILAAPAVIWTTAGGFARDGTRFELAVRLLRVVFPYILLISLSSFVGSILNTYGRFSVPAFTPVLLNVSFIVFAVFFVPYFDPPVMALGWAVFVGGILQLVFQLPWLFKLGFLKIPKIDWHDAAVRRVVKQMLPSMFGSSVAQVSLVINTVFASFLAVGSVSWMYYADRLMELPSGVVGAALGTILLPGLSKHAAKDNPAAFSALLDWGLRLCMLLVLPAAAGLAVLSFPLVATLFMYREFDLHAAQMTQYALVAYTVGLPAMILVRVLAPGFYARQNVRTPMRVAVVSLIGTQLFNLILVWPLKHAGLALAIALGACINASLLFLLLRIRDLYRPQPGWKPFLLRIGVAVAVMTSGLAAAQIWLPLQWTGVSGAYRALQLAGLLLLALLLYFGTLALGGMRPRHFKRTEVE</sequence>
<feature type="transmembrane region" description="Helical" evidence="10">
    <location>
        <begin position="247"/>
        <end position="268"/>
    </location>
</feature>
<feature type="transmembrane region" description="Helical" evidence="10">
    <location>
        <begin position="188"/>
        <end position="209"/>
    </location>
</feature>
<comment type="function">
    <text evidence="8 10 11">Involved in peptidoglycan biosynthesis. Transports lipid-linked peptidoglycan precursors from the inner to the outer leaflet of the cytoplasmic membrane.</text>
</comment>
<keyword evidence="5 10" id="KW-0573">Peptidoglycan synthesis</keyword>
<keyword evidence="2 10" id="KW-1003">Cell membrane</keyword>
<feature type="transmembrane region" description="Helical" evidence="10">
    <location>
        <begin position="351"/>
        <end position="371"/>
    </location>
</feature>
<accession>A0ABS9NQJ2</accession>
<evidence type="ECO:0000256" key="10">
    <source>
        <dbReference type="HAMAP-Rule" id="MF_02078"/>
    </source>
</evidence>
<evidence type="ECO:0000256" key="7">
    <source>
        <dbReference type="ARBA" id="ARBA00023136"/>
    </source>
</evidence>
<dbReference type="NCBIfam" id="TIGR01695">
    <property type="entry name" value="murJ_mviN"/>
    <property type="match status" value="1"/>
</dbReference>
<keyword evidence="10 11" id="KW-0813">Transport</keyword>
<keyword evidence="6 10" id="KW-1133">Transmembrane helix</keyword>
<keyword evidence="13" id="KW-1185">Reference proteome</keyword>
<evidence type="ECO:0000256" key="2">
    <source>
        <dbReference type="ARBA" id="ARBA00022475"/>
    </source>
</evidence>
<dbReference type="PANTHER" id="PTHR47019:SF1">
    <property type="entry name" value="LIPID II FLIPPASE MURJ"/>
    <property type="match status" value="1"/>
</dbReference>
<dbReference type="PANTHER" id="PTHR47019">
    <property type="entry name" value="LIPID II FLIPPASE MURJ"/>
    <property type="match status" value="1"/>
</dbReference>
<evidence type="ECO:0000256" key="6">
    <source>
        <dbReference type="ARBA" id="ARBA00022989"/>
    </source>
</evidence>
<gene>
    <name evidence="10 12" type="primary">murJ</name>
    <name evidence="12" type="ORF">MB824_11260</name>
</gene>
<reference evidence="12 13" key="1">
    <citation type="submission" date="2022-02" db="EMBL/GenBank/DDBJ databases">
        <title>Genome sequence data of Kingella unionensis sp. nov. strain CICC 24913 (CCUG 75125).</title>
        <authorList>
            <person name="Xiao M."/>
        </authorList>
    </citation>
    <scope>NUCLEOTIDE SEQUENCE [LARGE SCALE GENOMIC DNA]</scope>
    <source>
        <strain evidence="12 13">CICC 24913</strain>
    </source>
</reference>
<feature type="transmembrane region" description="Helical" evidence="10">
    <location>
        <begin position="409"/>
        <end position="432"/>
    </location>
</feature>
<evidence type="ECO:0000256" key="9">
    <source>
        <dbReference type="ARBA" id="ARBA00061532"/>
    </source>
</evidence>
<proteinExistence type="inferred from homology"/>
<feature type="transmembrane region" description="Helical" evidence="10">
    <location>
        <begin position="313"/>
        <end position="339"/>
    </location>
</feature>
<feature type="transmembrane region" description="Helical" evidence="10">
    <location>
        <begin position="274"/>
        <end position="292"/>
    </location>
</feature>
<dbReference type="InterPro" id="IPR051050">
    <property type="entry name" value="Lipid_II_flippase_MurJ/MviN"/>
</dbReference>
<keyword evidence="10 11" id="KW-0961">Cell wall biogenesis/degradation</keyword>
<comment type="caution">
    <text evidence="12">The sequence shown here is derived from an EMBL/GenBank/DDBJ whole genome shotgun (WGS) entry which is preliminary data.</text>
</comment>
<dbReference type="InterPro" id="IPR004268">
    <property type="entry name" value="MurJ"/>
</dbReference>
<feature type="transmembrane region" description="Helical" evidence="10">
    <location>
        <begin position="444"/>
        <end position="466"/>
    </location>
</feature>
<evidence type="ECO:0000256" key="1">
    <source>
        <dbReference type="ARBA" id="ARBA00004651"/>
    </source>
</evidence>
<comment type="subcellular location">
    <subcellularLocation>
        <location evidence="10">Cell inner membrane</location>
        <topology evidence="10">Multi-pass membrane protein</topology>
    </subcellularLocation>
    <subcellularLocation>
        <location evidence="1">Cell membrane</location>
        <topology evidence="1">Multi-pass membrane protein</topology>
    </subcellularLocation>
</comment>
<dbReference type="CDD" id="cd13123">
    <property type="entry name" value="MATE_MurJ_like"/>
    <property type="match status" value="1"/>
</dbReference>
<keyword evidence="3 10" id="KW-0812">Transmembrane</keyword>
<comment type="pathway">
    <text evidence="10">Cell wall biogenesis; peptidoglycan biosynthesis.</text>
</comment>
<evidence type="ECO:0000256" key="11">
    <source>
        <dbReference type="PIRNR" id="PIRNR002869"/>
    </source>
</evidence>
<evidence type="ECO:0000313" key="13">
    <source>
        <dbReference type="Proteomes" id="UP001298424"/>
    </source>
</evidence>
<keyword evidence="4 10" id="KW-0133">Cell shape</keyword>
<feature type="transmembrane region" description="Helical" evidence="10">
    <location>
        <begin position="478"/>
        <end position="499"/>
    </location>
</feature>
<feature type="transmembrane region" description="Helical" evidence="10">
    <location>
        <begin position="161"/>
        <end position="182"/>
    </location>
</feature>